<dbReference type="Proteomes" id="UP001579974">
    <property type="component" value="Unassembled WGS sequence"/>
</dbReference>
<protein>
    <recommendedName>
        <fullName evidence="3">Phage capsid protein</fullName>
    </recommendedName>
</protein>
<organism evidence="1 2">
    <name type="scientific">Alicyclobacillus fastidiosus</name>
    <dbReference type="NCBI Taxonomy" id="392011"/>
    <lineage>
        <taxon>Bacteria</taxon>
        <taxon>Bacillati</taxon>
        <taxon>Bacillota</taxon>
        <taxon>Bacilli</taxon>
        <taxon>Bacillales</taxon>
        <taxon>Alicyclobacillaceae</taxon>
        <taxon>Alicyclobacillus</taxon>
    </lineage>
</organism>
<gene>
    <name evidence="1" type="ORF">KKP3000_001868</name>
</gene>
<dbReference type="InterPro" id="IPR053738">
    <property type="entry name" value="Lambda_capsid_assembly"/>
</dbReference>
<keyword evidence="2" id="KW-1185">Reference proteome</keyword>
<evidence type="ECO:0008006" key="3">
    <source>
        <dbReference type="Google" id="ProtNLM"/>
    </source>
</evidence>
<name>A0ABV5AK74_9BACL</name>
<evidence type="ECO:0000313" key="2">
    <source>
        <dbReference type="Proteomes" id="UP001579974"/>
    </source>
</evidence>
<accession>A0ABV5AK74</accession>
<dbReference type="EMBL" id="JBDXSU010000026">
    <property type="protein sequence ID" value="MFB5192659.1"/>
    <property type="molecule type" value="Genomic_DNA"/>
</dbReference>
<dbReference type="RefSeq" id="WP_275474240.1">
    <property type="nucleotide sequence ID" value="NZ_CP162940.1"/>
</dbReference>
<dbReference type="Gene3D" id="3.90.1690.10">
    <property type="entry name" value="phage-related protein like domain"/>
    <property type="match status" value="1"/>
</dbReference>
<evidence type="ECO:0000313" key="1">
    <source>
        <dbReference type="EMBL" id="MFB5192659.1"/>
    </source>
</evidence>
<sequence length="307" mass="34254">MPSLNKVHIDSLLTNYSQRYKNAAFVNEALFPEVLVEKESDLYAVYGLEMFNIYESRRANGARSNEVDWTVSNERYACEQYSLSDIVTDRERSNADKPLTVDIDTLEFLQDTIDLGKEYRAAQIARNAANYVSGNTSAVTAKWNDYTTGTTTSHPLSDMNEAKLAVWKSARKMPNTIVIPSTVAMTLSLHPDILELRKFTNPDLMTNSGLPPVLQGMKVVEGGAGYNTANAGQTAELGDVWGTDVILAYVDPKPSIKSLQYGITFRTTKYVRKWREEPREGDMVEVNDIYDLAMVASGCGYLIQSVQ</sequence>
<reference evidence="1 2" key="1">
    <citation type="journal article" date="2024" name="Int. J. Mol. Sci.">
        <title>Exploration of Alicyclobacillus spp. Genome in Search of Antibiotic Resistance.</title>
        <authorList>
            <person name="Bucka-Kolendo J."/>
            <person name="Kiousi D.E."/>
            <person name="Dekowska A."/>
            <person name="Mikolajczuk-Szczyrba A."/>
            <person name="Karadedos D.M."/>
            <person name="Michael P."/>
            <person name="Galanis A."/>
            <person name="Sokolowska B."/>
        </authorList>
    </citation>
    <scope>NUCLEOTIDE SEQUENCE [LARGE SCALE GENOMIC DNA]</scope>
    <source>
        <strain evidence="1 2">KKP 3000</strain>
    </source>
</reference>
<proteinExistence type="predicted"/>
<comment type="caution">
    <text evidence="1">The sequence shown here is derived from an EMBL/GenBank/DDBJ whole genome shotgun (WGS) entry which is preliminary data.</text>
</comment>